<dbReference type="Proteomes" id="UP000552709">
    <property type="component" value="Unassembled WGS sequence"/>
</dbReference>
<feature type="transmembrane region" description="Helical" evidence="6">
    <location>
        <begin position="111"/>
        <end position="132"/>
    </location>
</feature>
<comment type="subcellular location">
    <subcellularLocation>
        <location evidence="1">Cell membrane</location>
        <topology evidence="1">Multi-pass membrane protein</topology>
    </subcellularLocation>
</comment>
<dbReference type="GO" id="GO:0005886">
    <property type="term" value="C:plasma membrane"/>
    <property type="evidence" value="ECO:0007669"/>
    <property type="project" value="UniProtKB-SubCell"/>
</dbReference>
<evidence type="ECO:0000256" key="4">
    <source>
        <dbReference type="ARBA" id="ARBA00022989"/>
    </source>
</evidence>
<keyword evidence="5 6" id="KW-0472">Membrane</keyword>
<dbReference type="PROSITE" id="PS50850">
    <property type="entry name" value="MFS"/>
    <property type="match status" value="1"/>
</dbReference>
<keyword evidence="4 6" id="KW-1133">Transmembrane helix</keyword>
<name>A0A7W8K101_9DEIO</name>
<keyword evidence="9" id="KW-1185">Reference proteome</keyword>
<dbReference type="InterPro" id="IPR011701">
    <property type="entry name" value="MFS"/>
</dbReference>
<feature type="transmembrane region" description="Helical" evidence="6">
    <location>
        <begin position="166"/>
        <end position="186"/>
    </location>
</feature>
<reference evidence="8 9" key="1">
    <citation type="submission" date="2020-08" db="EMBL/GenBank/DDBJ databases">
        <title>Genomic Encyclopedia of Type Strains, Phase IV (KMG-IV): sequencing the most valuable type-strain genomes for metagenomic binning, comparative biology and taxonomic classification.</title>
        <authorList>
            <person name="Goeker M."/>
        </authorList>
    </citation>
    <scope>NUCLEOTIDE SEQUENCE [LARGE SCALE GENOMIC DNA]</scope>
    <source>
        <strain evidence="8 9">DSM 27939</strain>
    </source>
</reference>
<dbReference type="Pfam" id="PF07690">
    <property type="entry name" value="MFS_1"/>
    <property type="match status" value="1"/>
</dbReference>
<feature type="transmembrane region" description="Helical" evidence="6">
    <location>
        <begin position="246"/>
        <end position="266"/>
    </location>
</feature>
<dbReference type="Gene3D" id="1.20.1250.20">
    <property type="entry name" value="MFS general substrate transporter like domains"/>
    <property type="match status" value="1"/>
</dbReference>
<gene>
    <name evidence="8" type="ORF">HNQ08_004365</name>
</gene>
<keyword evidence="2" id="KW-1003">Cell membrane</keyword>
<dbReference type="InterPro" id="IPR050189">
    <property type="entry name" value="MFS_Efflux_Transporters"/>
</dbReference>
<feature type="transmembrane region" description="Helical" evidence="6">
    <location>
        <begin position="363"/>
        <end position="382"/>
    </location>
</feature>
<evidence type="ECO:0000256" key="2">
    <source>
        <dbReference type="ARBA" id="ARBA00022475"/>
    </source>
</evidence>
<dbReference type="GO" id="GO:0022857">
    <property type="term" value="F:transmembrane transporter activity"/>
    <property type="evidence" value="ECO:0007669"/>
    <property type="project" value="InterPro"/>
</dbReference>
<feature type="transmembrane region" description="Helical" evidence="6">
    <location>
        <begin position="20"/>
        <end position="41"/>
    </location>
</feature>
<sequence length="398" mass="41031">MQRSVTKSPDDRQQRPLLALAFAFFSVGLASLSVVGLGRAISAELHIMASQTALLVAAFAVIYALAALLVQSVFGHWSRRRLLITGLGILSVGLLLSAGAGSFALLMVARAVTAVGGAMVGPVASATGSLLVRPERQGQALATVFGGFTVASVLGAPLASVLAPTIGWRGVFLALAGVGLLGALLITRHLPPVVSGQRVTLNTYRQGLSIRGVRSTLLVTLLQMAALFSVYAVAGSYLGGRFGSSAGWISVTLLGFGLGGIVGNALSSRAVTRFGSHNTLLFTLLASAALVASLLIAPTVPWLGLAVFFLWSACANMFQAPQQARLINLHPAERGLMLALNASILYLGISVGSWLGSGLLPHLGVHHLVWPALLLLLLAAVIGHHGSRSASPATPALQ</sequence>
<dbReference type="RefSeq" id="WP_184136586.1">
    <property type="nucleotide sequence ID" value="NZ_JACHFL010000016.1"/>
</dbReference>
<feature type="transmembrane region" description="Helical" evidence="6">
    <location>
        <begin position="47"/>
        <end position="70"/>
    </location>
</feature>
<keyword evidence="3 6" id="KW-0812">Transmembrane</keyword>
<protein>
    <submittedName>
        <fullName evidence="8">DHA1 family inner membrane transport protein</fullName>
    </submittedName>
</protein>
<organism evidence="8 9">
    <name type="scientific">Deinococcus humi</name>
    <dbReference type="NCBI Taxonomy" id="662880"/>
    <lineage>
        <taxon>Bacteria</taxon>
        <taxon>Thermotogati</taxon>
        <taxon>Deinococcota</taxon>
        <taxon>Deinococci</taxon>
        <taxon>Deinococcales</taxon>
        <taxon>Deinococcaceae</taxon>
        <taxon>Deinococcus</taxon>
    </lineage>
</organism>
<dbReference type="PANTHER" id="PTHR43124">
    <property type="entry name" value="PURINE EFFLUX PUMP PBUE"/>
    <property type="match status" value="1"/>
</dbReference>
<feature type="transmembrane region" description="Helical" evidence="6">
    <location>
        <begin position="139"/>
        <end position="160"/>
    </location>
</feature>
<evidence type="ECO:0000256" key="6">
    <source>
        <dbReference type="SAM" id="Phobius"/>
    </source>
</evidence>
<evidence type="ECO:0000256" key="1">
    <source>
        <dbReference type="ARBA" id="ARBA00004651"/>
    </source>
</evidence>
<proteinExistence type="predicted"/>
<dbReference type="AlphaFoldDB" id="A0A7W8K101"/>
<evidence type="ECO:0000259" key="7">
    <source>
        <dbReference type="PROSITE" id="PS50850"/>
    </source>
</evidence>
<feature type="transmembrane region" description="Helical" evidence="6">
    <location>
        <begin position="215"/>
        <end position="234"/>
    </location>
</feature>
<dbReference type="InterPro" id="IPR036259">
    <property type="entry name" value="MFS_trans_sf"/>
</dbReference>
<dbReference type="InterPro" id="IPR020846">
    <property type="entry name" value="MFS_dom"/>
</dbReference>
<dbReference type="CDD" id="cd17324">
    <property type="entry name" value="MFS_NepI_like"/>
    <property type="match status" value="1"/>
</dbReference>
<comment type="caution">
    <text evidence="8">The sequence shown here is derived from an EMBL/GenBank/DDBJ whole genome shotgun (WGS) entry which is preliminary data.</text>
</comment>
<dbReference type="PANTHER" id="PTHR43124:SF10">
    <property type="entry name" value="PURINE EFFLUX PUMP PBUE"/>
    <property type="match status" value="1"/>
</dbReference>
<feature type="transmembrane region" description="Helical" evidence="6">
    <location>
        <begin position="338"/>
        <end position="357"/>
    </location>
</feature>
<evidence type="ECO:0000256" key="5">
    <source>
        <dbReference type="ARBA" id="ARBA00023136"/>
    </source>
</evidence>
<feature type="transmembrane region" description="Helical" evidence="6">
    <location>
        <begin position="278"/>
        <end position="296"/>
    </location>
</feature>
<evidence type="ECO:0000313" key="8">
    <source>
        <dbReference type="EMBL" id="MBB5365244.1"/>
    </source>
</evidence>
<dbReference type="SUPFAM" id="SSF103473">
    <property type="entry name" value="MFS general substrate transporter"/>
    <property type="match status" value="1"/>
</dbReference>
<dbReference type="EMBL" id="JACHFL010000016">
    <property type="protein sequence ID" value="MBB5365244.1"/>
    <property type="molecule type" value="Genomic_DNA"/>
</dbReference>
<accession>A0A7W8K101</accession>
<evidence type="ECO:0000256" key="3">
    <source>
        <dbReference type="ARBA" id="ARBA00022692"/>
    </source>
</evidence>
<feature type="domain" description="Major facilitator superfamily (MFS) profile" evidence="7">
    <location>
        <begin position="16"/>
        <end position="395"/>
    </location>
</feature>
<feature type="transmembrane region" description="Helical" evidence="6">
    <location>
        <begin position="82"/>
        <end position="105"/>
    </location>
</feature>
<evidence type="ECO:0000313" key="9">
    <source>
        <dbReference type="Proteomes" id="UP000552709"/>
    </source>
</evidence>